<gene>
    <name evidence="2" type="ORF">EI42_00556</name>
</gene>
<dbReference type="Gene3D" id="1.10.1760.20">
    <property type="match status" value="1"/>
</dbReference>
<feature type="transmembrane region" description="Helical" evidence="1">
    <location>
        <begin position="23"/>
        <end position="47"/>
    </location>
</feature>
<name>A0A326UCP4_THEHA</name>
<accession>A0A326UCP4</accession>
<feature type="transmembrane region" description="Helical" evidence="1">
    <location>
        <begin position="124"/>
        <end position="147"/>
    </location>
</feature>
<feature type="transmembrane region" description="Helical" evidence="1">
    <location>
        <begin position="100"/>
        <end position="117"/>
    </location>
</feature>
<feature type="transmembrane region" description="Helical" evidence="1">
    <location>
        <begin position="159"/>
        <end position="178"/>
    </location>
</feature>
<evidence type="ECO:0000313" key="2">
    <source>
        <dbReference type="EMBL" id="PZW36382.1"/>
    </source>
</evidence>
<dbReference type="GO" id="GO:0022857">
    <property type="term" value="F:transmembrane transporter activity"/>
    <property type="evidence" value="ECO:0007669"/>
    <property type="project" value="InterPro"/>
</dbReference>
<dbReference type="Proteomes" id="UP000248806">
    <property type="component" value="Unassembled WGS sequence"/>
</dbReference>
<sequence>MKEKGNRDITREPAIWSITTDRIVIAGILAAITICITLIPGIGFIPIPNITGNATIAHIPTVIGGIIGGPVVGFFSGLIFGIMSLLHATIPMFKDPLVSILPRIFIGLVAWGVFAALKRLNTDLAAIMAGFLGSATNTVLVLGMGLLRGYVPLALLPTVLPQAIAEAIISALLAEVIVRSYSIVQRRLVHAPETKNRDELPY</sequence>
<proteinExistence type="predicted"/>
<dbReference type="Pfam" id="PF12822">
    <property type="entry name" value="ECF_trnsprt"/>
    <property type="match status" value="1"/>
</dbReference>
<keyword evidence="1" id="KW-0812">Transmembrane</keyword>
<keyword evidence="1" id="KW-0472">Membrane</keyword>
<comment type="caution">
    <text evidence="2">The sequence shown here is derived from an EMBL/GenBank/DDBJ whole genome shotgun (WGS) entry which is preliminary data.</text>
</comment>
<dbReference type="EMBL" id="QKUF01000001">
    <property type="protein sequence ID" value="PZW36382.1"/>
    <property type="molecule type" value="Genomic_DNA"/>
</dbReference>
<keyword evidence="1" id="KW-1133">Transmembrane helix</keyword>
<organism evidence="2 3">
    <name type="scientific">Thermosporothrix hazakensis</name>
    <dbReference type="NCBI Taxonomy" id="644383"/>
    <lineage>
        <taxon>Bacteria</taxon>
        <taxon>Bacillati</taxon>
        <taxon>Chloroflexota</taxon>
        <taxon>Ktedonobacteria</taxon>
        <taxon>Ktedonobacterales</taxon>
        <taxon>Thermosporotrichaceae</taxon>
        <taxon>Thermosporothrix</taxon>
    </lineage>
</organism>
<evidence type="ECO:0000313" key="3">
    <source>
        <dbReference type="Proteomes" id="UP000248806"/>
    </source>
</evidence>
<dbReference type="InterPro" id="IPR024529">
    <property type="entry name" value="ECF_trnsprt_substrate-spec"/>
</dbReference>
<protein>
    <submittedName>
        <fullName evidence="2">Putative membrane protein</fullName>
    </submittedName>
</protein>
<evidence type="ECO:0000256" key="1">
    <source>
        <dbReference type="SAM" id="Phobius"/>
    </source>
</evidence>
<dbReference type="AlphaFoldDB" id="A0A326UCP4"/>
<feature type="transmembrane region" description="Helical" evidence="1">
    <location>
        <begin position="59"/>
        <end position="88"/>
    </location>
</feature>
<dbReference type="RefSeq" id="WP_211326000.1">
    <property type="nucleotide sequence ID" value="NZ_BIFX01000001.1"/>
</dbReference>
<reference evidence="2 3" key="1">
    <citation type="submission" date="2018-06" db="EMBL/GenBank/DDBJ databases">
        <title>Genomic Encyclopedia of Archaeal and Bacterial Type Strains, Phase II (KMG-II): from individual species to whole genera.</title>
        <authorList>
            <person name="Goeker M."/>
        </authorList>
    </citation>
    <scope>NUCLEOTIDE SEQUENCE [LARGE SCALE GENOMIC DNA]</scope>
    <source>
        <strain evidence="2 3">ATCC BAA-1881</strain>
    </source>
</reference>
<keyword evidence="3" id="KW-1185">Reference proteome</keyword>